<dbReference type="InterPro" id="IPR013786">
    <property type="entry name" value="AcylCoA_DH/ox_N"/>
</dbReference>
<dbReference type="Pfam" id="PF02771">
    <property type="entry name" value="Acyl-CoA_dh_N"/>
    <property type="match status" value="1"/>
</dbReference>
<proteinExistence type="inferred from homology"/>
<evidence type="ECO:0000256" key="1">
    <source>
        <dbReference type="ARBA" id="ARBA00001974"/>
    </source>
</evidence>
<keyword evidence="14" id="KW-1185">Reference proteome</keyword>
<dbReference type="EMBL" id="QMDY01000003">
    <property type="protein sequence ID" value="KAB7518980.1"/>
    <property type="molecule type" value="Genomic_DNA"/>
</dbReference>
<sequence>MQALSPELRAYAERVEEVATAFEADAYTWQGEIPWENLRLLADEGLYCPSIDEAYGGEGMSDLASVVLTEAVSRACPDTGWFVYTQSMVGPRAIDLFGSESVKEAYLPGVTAGEDHISIAISEPDAGSDVGNMTTTVEEEDGRLVCNGEKMWVGGVPFSDVAVTWVGFPEGLGSVVLPLDDPGIEVVEEYRNMAGYSQTQFSIDDVEIPTDHVLTRGEDGFKQQLVSLNWERLGSSTLAIGWAAAALERALAYADEREQFGQSLDEFQGIEWKLAEMYRELETAAGVVYNTAASADGHESAPSRLKTSVAKLHASQVAEEVISEAVQIVGARAYQQGHPLEYLYRLARGRRIAAGTDEMQLNTIARALKGDGVPKVSER</sequence>
<dbReference type="PANTHER" id="PTHR43884:SF12">
    <property type="entry name" value="ISOVALERYL-COA DEHYDROGENASE, MITOCHONDRIAL-RELATED"/>
    <property type="match status" value="1"/>
</dbReference>
<gene>
    <name evidence="9" type="ORF">DM867_08130</name>
    <name evidence="10" type="ORF">DMP03_09785</name>
    <name evidence="11" type="ORF">DP108_07475</name>
</gene>
<dbReference type="Gene3D" id="1.20.140.10">
    <property type="entry name" value="Butyryl-CoA Dehydrogenase, subunit A, domain 3"/>
    <property type="match status" value="1"/>
</dbReference>
<comment type="cofactor">
    <cofactor evidence="1 5">
        <name>FAD</name>
        <dbReference type="ChEBI" id="CHEBI:57692"/>
    </cofactor>
</comment>
<dbReference type="RefSeq" id="WP_152120507.1">
    <property type="nucleotide sequence ID" value="NZ_QJOW01000004.1"/>
</dbReference>
<evidence type="ECO:0000313" key="10">
    <source>
        <dbReference type="EMBL" id="KAB7514170.1"/>
    </source>
</evidence>
<evidence type="ECO:0000256" key="5">
    <source>
        <dbReference type="RuleBase" id="RU362125"/>
    </source>
</evidence>
<name>A0A5N5U5M1_9EURY</name>
<dbReference type="InterPro" id="IPR009075">
    <property type="entry name" value="AcylCo_DH/oxidase_C"/>
</dbReference>
<evidence type="ECO:0000313" key="11">
    <source>
        <dbReference type="EMBL" id="KAB7518980.1"/>
    </source>
</evidence>
<keyword evidence="3 5" id="KW-0285">Flavoprotein</keyword>
<accession>A0A5N5U6F0</accession>
<evidence type="ECO:0000259" key="6">
    <source>
        <dbReference type="Pfam" id="PF00441"/>
    </source>
</evidence>
<evidence type="ECO:0000256" key="3">
    <source>
        <dbReference type="ARBA" id="ARBA00022630"/>
    </source>
</evidence>
<organism evidence="9 14">
    <name type="scientific">Halosegnis rubeus</name>
    <dbReference type="NCBI Taxonomy" id="2212850"/>
    <lineage>
        <taxon>Archaea</taxon>
        <taxon>Methanobacteriati</taxon>
        <taxon>Methanobacteriota</taxon>
        <taxon>Stenosarchaea group</taxon>
        <taxon>Halobacteria</taxon>
        <taxon>Halobacteriales</taxon>
        <taxon>Natronomonadaceae</taxon>
        <taxon>Halosegnis</taxon>
    </lineage>
</organism>
<feature type="domain" description="Acyl-CoA oxidase/dehydrogenase middle" evidence="7">
    <location>
        <begin position="119"/>
        <end position="204"/>
    </location>
</feature>
<accession>A0A5N5UL36</accession>
<dbReference type="OrthoDB" id="275197at2157"/>
<evidence type="ECO:0000313" key="12">
    <source>
        <dbReference type="Proteomes" id="UP000326207"/>
    </source>
</evidence>
<evidence type="ECO:0000259" key="8">
    <source>
        <dbReference type="Pfam" id="PF02771"/>
    </source>
</evidence>
<evidence type="ECO:0000313" key="13">
    <source>
        <dbReference type="Proteomes" id="UP000326302"/>
    </source>
</evidence>
<dbReference type="EMBL" id="QKKZ01000003">
    <property type="protein sequence ID" value="KAB7513769.1"/>
    <property type="molecule type" value="Genomic_DNA"/>
</dbReference>
<dbReference type="EMBL" id="QJOW01000004">
    <property type="protein sequence ID" value="KAB7514170.1"/>
    <property type="molecule type" value="Genomic_DNA"/>
</dbReference>
<dbReference type="Gene3D" id="1.10.540.10">
    <property type="entry name" value="Acyl-CoA dehydrogenase/oxidase, N-terminal domain"/>
    <property type="match status" value="1"/>
</dbReference>
<comment type="similarity">
    <text evidence="2 5">Belongs to the acyl-CoA dehydrogenase family.</text>
</comment>
<evidence type="ECO:0000256" key="2">
    <source>
        <dbReference type="ARBA" id="ARBA00009347"/>
    </source>
</evidence>
<dbReference type="Proteomes" id="UP000326207">
    <property type="component" value="Unassembled WGS sequence"/>
</dbReference>
<dbReference type="InterPro" id="IPR006091">
    <property type="entry name" value="Acyl-CoA_Oxase/DH_mid-dom"/>
</dbReference>
<dbReference type="InterPro" id="IPR009100">
    <property type="entry name" value="AcylCoA_DH/oxidase_NM_dom_sf"/>
</dbReference>
<dbReference type="AlphaFoldDB" id="A0A5N5U5M1"/>
<comment type="caution">
    <text evidence="9">The sequence shown here is derived from an EMBL/GenBank/DDBJ whole genome shotgun (WGS) entry which is preliminary data.</text>
</comment>
<dbReference type="InterPro" id="IPR046373">
    <property type="entry name" value="Acyl-CoA_Oxase/DH_mid-dom_sf"/>
</dbReference>
<dbReference type="SUPFAM" id="SSF47203">
    <property type="entry name" value="Acyl-CoA dehydrogenase C-terminal domain-like"/>
    <property type="match status" value="1"/>
</dbReference>
<dbReference type="GO" id="GO:0003995">
    <property type="term" value="F:acyl-CoA dehydrogenase activity"/>
    <property type="evidence" value="ECO:0007669"/>
    <property type="project" value="TreeGrafter"/>
</dbReference>
<evidence type="ECO:0000313" key="14">
    <source>
        <dbReference type="Proteomes" id="UP000326865"/>
    </source>
</evidence>
<dbReference type="Gene3D" id="2.40.110.10">
    <property type="entry name" value="Butyryl-CoA Dehydrogenase, subunit A, domain 2"/>
    <property type="match status" value="1"/>
</dbReference>
<dbReference type="GO" id="GO:0050660">
    <property type="term" value="F:flavin adenine dinucleotide binding"/>
    <property type="evidence" value="ECO:0007669"/>
    <property type="project" value="InterPro"/>
</dbReference>
<keyword evidence="4 5" id="KW-0274">FAD</keyword>
<dbReference type="Pfam" id="PF00441">
    <property type="entry name" value="Acyl-CoA_dh_1"/>
    <property type="match status" value="1"/>
</dbReference>
<dbReference type="PANTHER" id="PTHR43884">
    <property type="entry name" value="ACYL-COA DEHYDROGENASE"/>
    <property type="match status" value="1"/>
</dbReference>
<dbReference type="Proteomes" id="UP000326302">
    <property type="component" value="Unassembled WGS sequence"/>
</dbReference>
<feature type="domain" description="Acyl-CoA dehydrogenase/oxidase C-terminal" evidence="6">
    <location>
        <begin position="219"/>
        <end position="368"/>
    </location>
</feature>
<evidence type="ECO:0000256" key="4">
    <source>
        <dbReference type="ARBA" id="ARBA00022827"/>
    </source>
</evidence>
<feature type="domain" description="Acyl-CoA dehydrogenase/oxidase N-terminal" evidence="8">
    <location>
        <begin position="8"/>
        <end position="114"/>
    </location>
</feature>
<dbReference type="InterPro" id="IPR036250">
    <property type="entry name" value="AcylCo_DH-like_C"/>
</dbReference>
<evidence type="ECO:0000313" key="9">
    <source>
        <dbReference type="EMBL" id="KAB7513769.1"/>
    </source>
</evidence>
<dbReference type="Proteomes" id="UP000326865">
    <property type="component" value="Unassembled WGS sequence"/>
</dbReference>
<protein>
    <submittedName>
        <fullName evidence="9">Acyl-CoA dehydrogenase</fullName>
    </submittedName>
</protein>
<reference evidence="12 13" key="1">
    <citation type="submission" date="2019-10" db="EMBL/GenBank/DDBJ databases">
        <title>Unraveling microbial dark matter from salterns through culturing: the case of the genus Halosegnis.</title>
        <authorList>
            <person name="Duran-Viseras A."/>
            <person name="Andrei A.-S."/>
            <person name="Vera-Gargallo B."/>
            <person name="Ghai R."/>
            <person name="Sanchez-Porro C."/>
            <person name="Ventosa A."/>
        </authorList>
    </citation>
    <scope>NUCLEOTIDE SEQUENCE [LARGE SCALE GENOMIC DNA]</scope>
    <source>
        <strain evidence="10 13">F17-44</strain>
        <strain evidence="9 14">F18-79</strain>
        <strain evidence="11 12">F19-13</strain>
    </source>
</reference>
<dbReference type="SUPFAM" id="SSF56645">
    <property type="entry name" value="Acyl-CoA dehydrogenase NM domain-like"/>
    <property type="match status" value="1"/>
</dbReference>
<dbReference type="Pfam" id="PF02770">
    <property type="entry name" value="Acyl-CoA_dh_M"/>
    <property type="match status" value="1"/>
</dbReference>
<evidence type="ECO:0000259" key="7">
    <source>
        <dbReference type="Pfam" id="PF02770"/>
    </source>
</evidence>
<accession>A0A5N5U5M1</accession>
<keyword evidence="5" id="KW-0560">Oxidoreductase</keyword>
<dbReference type="InterPro" id="IPR037069">
    <property type="entry name" value="AcylCoA_DH/ox_N_sf"/>
</dbReference>